<evidence type="ECO:0000256" key="1">
    <source>
        <dbReference type="ARBA" id="ARBA00001966"/>
    </source>
</evidence>
<protein>
    <recommendedName>
        <fullName evidence="11">4-hydroxy-3-methylbut-2-en-1-yl diphosphate synthase</fullName>
    </recommendedName>
</protein>
<dbReference type="GO" id="GO:0016114">
    <property type="term" value="P:terpenoid biosynthetic process"/>
    <property type="evidence" value="ECO:0007669"/>
    <property type="project" value="InterPro"/>
</dbReference>
<dbReference type="EMBL" id="BARV01011683">
    <property type="protein sequence ID" value="GAI10929.1"/>
    <property type="molecule type" value="Genomic_DNA"/>
</dbReference>
<sequence>YRIALEAMEQGVDKVRINPGNMGKRGVLSVANRAKDKGIPLRIGVNSGSLEKGFLDDDLLNREVSGIKTQNHRQIMADAMVQSALRTTALLEEEGFRDIVISLKAADVLTTIFAYQTISDKTPYPLHLGVTATGPCPQGIIKSSIGIGALLVQGIGDTIRVSLTGSPLEEIKLGYEILQSLDLFKEKPILISCPTCGRCQVDLESIVQEVQLGIEKVKIPLIIAIMGCEVNGPGEAK</sequence>
<keyword evidence="3" id="KW-0479">Metal-binding</keyword>
<dbReference type="InterPro" id="IPR011005">
    <property type="entry name" value="Dihydropteroate_synth-like_sf"/>
</dbReference>
<organism evidence="10">
    <name type="scientific">marine sediment metagenome</name>
    <dbReference type="NCBI Taxonomy" id="412755"/>
    <lineage>
        <taxon>unclassified sequences</taxon>
        <taxon>metagenomes</taxon>
        <taxon>ecological metagenomes</taxon>
    </lineage>
</organism>
<dbReference type="InterPro" id="IPR058578">
    <property type="entry name" value="IspG_TIM"/>
</dbReference>
<dbReference type="PANTHER" id="PTHR30454">
    <property type="entry name" value="4-HYDROXY-3-METHYLBUT-2-EN-1-YL DIPHOSPHATE SYNTHASE"/>
    <property type="match status" value="1"/>
</dbReference>
<keyword evidence="4" id="KW-0560">Oxidoreductase</keyword>
<dbReference type="InterPro" id="IPR058579">
    <property type="entry name" value="IspG_C"/>
</dbReference>
<dbReference type="Gene3D" id="3.20.20.20">
    <property type="entry name" value="Dihydropteroate synthase-like"/>
    <property type="match status" value="1"/>
</dbReference>
<name>X1MX39_9ZZZZ</name>
<proteinExistence type="predicted"/>
<dbReference type="Pfam" id="PF26540">
    <property type="entry name" value="GcpE_C"/>
    <property type="match status" value="1"/>
</dbReference>
<evidence type="ECO:0000259" key="8">
    <source>
        <dbReference type="Pfam" id="PF04551"/>
    </source>
</evidence>
<accession>X1MX39</accession>
<dbReference type="GO" id="GO:0046872">
    <property type="term" value="F:metal ion binding"/>
    <property type="evidence" value="ECO:0007669"/>
    <property type="project" value="UniProtKB-KW"/>
</dbReference>
<evidence type="ECO:0000259" key="9">
    <source>
        <dbReference type="Pfam" id="PF26540"/>
    </source>
</evidence>
<keyword evidence="7" id="KW-0414">Isoprene biosynthesis</keyword>
<reference evidence="10" key="1">
    <citation type="journal article" date="2014" name="Front. Microbiol.">
        <title>High frequency of phylogenetically diverse reductive dehalogenase-homologous genes in deep subseafloor sedimentary metagenomes.</title>
        <authorList>
            <person name="Kawai M."/>
            <person name="Futagami T."/>
            <person name="Toyoda A."/>
            <person name="Takaki Y."/>
            <person name="Nishi S."/>
            <person name="Hori S."/>
            <person name="Arai W."/>
            <person name="Tsubouchi T."/>
            <person name="Morono Y."/>
            <person name="Uchiyama I."/>
            <person name="Ito T."/>
            <person name="Fujiyama A."/>
            <person name="Inagaki F."/>
            <person name="Takami H."/>
        </authorList>
    </citation>
    <scope>NUCLEOTIDE SEQUENCE</scope>
    <source>
        <strain evidence="10">Expedition CK06-06</strain>
    </source>
</reference>
<evidence type="ECO:0000256" key="2">
    <source>
        <dbReference type="ARBA" id="ARBA00022485"/>
    </source>
</evidence>
<comment type="caution">
    <text evidence="10">The sequence shown here is derived from an EMBL/GenBank/DDBJ whole genome shotgun (WGS) entry which is preliminary data.</text>
</comment>
<dbReference type="Pfam" id="PF04551">
    <property type="entry name" value="GcpE"/>
    <property type="match status" value="1"/>
</dbReference>
<dbReference type="PANTHER" id="PTHR30454:SF0">
    <property type="entry name" value="4-HYDROXY-3-METHYLBUT-2-EN-1-YL DIPHOSPHATE SYNTHASE (FERREDOXIN), CHLOROPLASTIC"/>
    <property type="match status" value="1"/>
</dbReference>
<evidence type="ECO:0000256" key="4">
    <source>
        <dbReference type="ARBA" id="ARBA00023002"/>
    </source>
</evidence>
<dbReference type="GO" id="GO:0046429">
    <property type="term" value="F:4-hydroxy-3-methylbut-2-en-1-yl diphosphate synthase activity (ferredoxin)"/>
    <property type="evidence" value="ECO:0007669"/>
    <property type="project" value="InterPro"/>
</dbReference>
<dbReference type="InterPro" id="IPR045854">
    <property type="entry name" value="NO2/SO3_Rdtase_4Fe4S_sf"/>
</dbReference>
<evidence type="ECO:0000256" key="5">
    <source>
        <dbReference type="ARBA" id="ARBA00023004"/>
    </source>
</evidence>
<evidence type="ECO:0000313" key="10">
    <source>
        <dbReference type="EMBL" id="GAI10929.1"/>
    </source>
</evidence>
<comment type="cofactor">
    <cofactor evidence="1">
        <name>[4Fe-4S] cluster</name>
        <dbReference type="ChEBI" id="CHEBI:49883"/>
    </cofactor>
</comment>
<dbReference type="InterPro" id="IPR004588">
    <property type="entry name" value="IspG_bac-typ"/>
</dbReference>
<keyword evidence="6" id="KW-0411">Iron-sulfur</keyword>
<gene>
    <name evidence="10" type="ORF">S06H3_22029</name>
</gene>
<feature type="domain" description="IspG TIM-barrel" evidence="8">
    <location>
        <begin position="1"/>
        <end position="174"/>
    </location>
</feature>
<dbReference type="AlphaFoldDB" id="X1MX39"/>
<dbReference type="GO" id="GO:0019288">
    <property type="term" value="P:isopentenyl diphosphate biosynthetic process, methylerythritol 4-phosphate pathway"/>
    <property type="evidence" value="ECO:0007669"/>
    <property type="project" value="TreeGrafter"/>
</dbReference>
<evidence type="ECO:0000256" key="3">
    <source>
        <dbReference type="ARBA" id="ARBA00022723"/>
    </source>
</evidence>
<keyword evidence="5" id="KW-0408">Iron</keyword>
<evidence type="ECO:0008006" key="11">
    <source>
        <dbReference type="Google" id="ProtNLM"/>
    </source>
</evidence>
<feature type="non-terminal residue" evidence="10">
    <location>
        <position position="1"/>
    </location>
</feature>
<dbReference type="GO" id="GO:0051539">
    <property type="term" value="F:4 iron, 4 sulfur cluster binding"/>
    <property type="evidence" value="ECO:0007669"/>
    <property type="project" value="UniProtKB-KW"/>
</dbReference>
<evidence type="ECO:0000256" key="6">
    <source>
        <dbReference type="ARBA" id="ARBA00023014"/>
    </source>
</evidence>
<dbReference type="Gene3D" id="3.30.413.10">
    <property type="entry name" value="Sulfite Reductase Hemoprotein, domain 1"/>
    <property type="match status" value="1"/>
</dbReference>
<evidence type="ECO:0000256" key="7">
    <source>
        <dbReference type="ARBA" id="ARBA00023229"/>
    </source>
</evidence>
<keyword evidence="2" id="KW-0004">4Fe-4S</keyword>
<feature type="non-terminal residue" evidence="10">
    <location>
        <position position="237"/>
    </location>
</feature>
<feature type="domain" description="IspG C-terminal" evidence="9">
    <location>
        <begin position="190"/>
        <end position="237"/>
    </location>
</feature>